<dbReference type="Pfam" id="PF06445">
    <property type="entry name" value="GyrI-like"/>
    <property type="match status" value="1"/>
</dbReference>
<organism evidence="2">
    <name type="scientific">bioreactor metagenome</name>
    <dbReference type="NCBI Taxonomy" id="1076179"/>
    <lineage>
        <taxon>unclassified sequences</taxon>
        <taxon>metagenomes</taxon>
        <taxon>ecological metagenomes</taxon>
    </lineage>
</organism>
<dbReference type="InterPro" id="IPR053182">
    <property type="entry name" value="YobU-like_regulator"/>
</dbReference>
<dbReference type="SUPFAM" id="SSF55136">
    <property type="entry name" value="Probable bacterial effector-binding domain"/>
    <property type="match status" value="1"/>
</dbReference>
<accession>A0A645AQS1</accession>
<evidence type="ECO:0000259" key="1">
    <source>
        <dbReference type="SMART" id="SM00871"/>
    </source>
</evidence>
<proteinExistence type="predicted"/>
<dbReference type="InterPro" id="IPR010499">
    <property type="entry name" value="AraC_E-bd"/>
</dbReference>
<protein>
    <recommendedName>
        <fullName evidence="1">AraC effector-binding domain-containing protein</fullName>
    </recommendedName>
</protein>
<dbReference type="AlphaFoldDB" id="A0A645AQS1"/>
<feature type="domain" description="AraC effector-binding" evidence="1">
    <location>
        <begin position="1"/>
        <end position="146"/>
    </location>
</feature>
<sequence>MKYEVVNLEEKIVVGVSAVTSNSSPDMGAVISGLWEKLYQGGINDIIRNKVNQFAIGLYSDYSGEEYTVTAGNEVSSAENEGLSVKIIPAGKYAKFQVHGNMVTAVADAWNEIWNMNLERSFTGDFEEYLNDDWENADINIYIALR</sequence>
<dbReference type="InterPro" id="IPR011256">
    <property type="entry name" value="Reg_factor_effector_dom_sf"/>
</dbReference>
<dbReference type="EMBL" id="VSSQ01015269">
    <property type="protein sequence ID" value="MPM55429.1"/>
    <property type="molecule type" value="Genomic_DNA"/>
</dbReference>
<gene>
    <name evidence="2" type="ORF">SDC9_102226</name>
</gene>
<dbReference type="Gene3D" id="3.20.80.10">
    <property type="entry name" value="Regulatory factor, effector binding domain"/>
    <property type="match status" value="1"/>
</dbReference>
<reference evidence="2" key="1">
    <citation type="submission" date="2019-08" db="EMBL/GenBank/DDBJ databases">
        <authorList>
            <person name="Kucharzyk K."/>
            <person name="Murdoch R.W."/>
            <person name="Higgins S."/>
            <person name="Loffler F."/>
        </authorList>
    </citation>
    <scope>NUCLEOTIDE SEQUENCE</scope>
</reference>
<evidence type="ECO:0000313" key="2">
    <source>
        <dbReference type="EMBL" id="MPM55429.1"/>
    </source>
</evidence>
<dbReference type="InterPro" id="IPR029442">
    <property type="entry name" value="GyrI-like"/>
</dbReference>
<dbReference type="PANTHER" id="PTHR36444:SF2">
    <property type="entry name" value="TRANSCRIPTIONAL REGULATOR PROTEIN YOBU-RELATED"/>
    <property type="match status" value="1"/>
</dbReference>
<comment type="caution">
    <text evidence="2">The sequence shown here is derived from an EMBL/GenBank/DDBJ whole genome shotgun (WGS) entry which is preliminary data.</text>
</comment>
<name>A0A645AQS1_9ZZZZ</name>
<dbReference type="PANTHER" id="PTHR36444">
    <property type="entry name" value="TRANSCRIPTIONAL REGULATOR PROTEIN YOBU-RELATED"/>
    <property type="match status" value="1"/>
</dbReference>
<dbReference type="SMART" id="SM00871">
    <property type="entry name" value="AraC_E_bind"/>
    <property type="match status" value="1"/>
</dbReference>